<dbReference type="AlphaFoldDB" id="A0A0D6M4R6"/>
<dbReference type="InterPro" id="IPR012337">
    <property type="entry name" value="RNaseH-like_sf"/>
</dbReference>
<dbReference type="Proteomes" id="UP000054495">
    <property type="component" value="Unassembled WGS sequence"/>
</dbReference>
<dbReference type="PROSITE" id="PS50994">
    <property type="entry name" value="INTEGRASE"/>
    <property type="match status" value="1"/>
</dbReference>
<feature type="domain" description="Integrase catalytic" evidence="2">
    <location>
        <begin position="49"/>
        <end position="237"/>
    </location>
</feature>
<evidence type="ECO:0000259" key="2">
    <source>
        <dbReference type="PROSITE" id="PS50994"/>
    </source>
</evidence>
<feature type="compositionally biased region" description="Polar residues" evidence="1">
    <location>
        <begin position="363"/>
        <end position="380"/>
    </location>
</feature>
<feature type="compositionally biased region" description="Basic residues" evidence="1">
    <location>
        <begin position="383"/>
        <end position="395"/>
    </location>
</feature>
<dbReference type="PANTHER" id="PTHR47331">
    <property type="entry name" value="PHD-TYPE DOMAIN-CONTAINING PROTEIN"/>
    <property type="match status" value="1"/>
</dbReference>
<proteinExistence type="predicted"/>
<keyword evidence="4" id="KW-1185">Reference proteome</keyword>
<dbReference type="Gene3D" id="3.30.420.10">
    <property type="entry name" value="Ribonuclease H-like superfamily/Ribonuclease H"/>
    <property type="match status" value="1"/>
</dbReference>
<accession>A0A0D6M4R6</accession>
<name>A0A0D6M4R6_9BILA</name>
<protein>
    <recommendedName>
        <fullName evidence="2">Integrase catalytic domain-containing protein</fullName>
    </recommendedName>
</protein>
<gene>
    <name evidence="3" type="ORF">ANCCEY_06008</name>
</gene>
<reference evidence="3 4" key="1">
    <citation type="submission" date="2013-05" db="EMBL/GenBank/DDBJ databases">
        <title>Draft genome of the parasitic nematode Anyclostoma ceylanicum.</title>
        <authorList>
            <person name="Mitreva M."/>
        </authorList>
    </citation>
    <scope>NUCLEOTIDE SEQUENCE [LARGE SCALE GENOMIC DNA]</scope>
</reference>
<dbReference type="EMBL" id="KE124923">
    <property type="protein sequence ID" value="EPB74892.1"/>
    <property type="molecule type" value="Genomic_DNA"/>
</dbReference>
<evidence type="ECO:0000313" key="4">
    <source>
        <dbReference type="Proteomes" id="UP000054495"/>
    </source>
</evidence>
<organism evidence="3 4">
    <name type="scientific">Ancylostoma ceylanicum</name>
    <dbReference type="NCBI Taxonomy" id="53326"/>
    <lineage>
        <taxon>Eukaryota</taxon>
        <taxon>Metazoa</taxon>
        <taxon>Ecdysozoa</taxon>
        <taxon>Nematoda</taxon>
        <taxon>Chromadorea</taxon>
        <taxon>Rhabditida</taxon>
        <taxon>Rhabditina</taxon>
        <taxon>Rhabditomorpha</taxon>
        <taxon>Strongyloidea</taxon>
        <taxon>Ancylostomatidae</taxon>
        <taxon>Ancylostomatinae</taxon>
        <taxon>Ancylostoma</taxon>
    </lineage>
</organism>
<dbReference type="InterPro" id="IPR001584">
    <property type="entry name" value="Integrase_cat-core"/>
</dbReference>
<dbReference type="SUPFAM" id="SSF53098">
    <property type="entry name" value="Ribonuclease H-like"/>
    <property type="match status" value="1"/>
</dbReference>
<feature type="region of interest" description="Disordered" evidence="1">
    <location>
        <begin position="363"/>
        <end position="395"/>
    </location>
</feature>
<dbReference type="Pfam" id="PF18701">
    <property type="entry name" value="DUF5641"/>
    <property type="match status" value="1"/>
</dbReference>
<evidence type="ECO:0000313" key="3">
    <source>
        <dbReference type="EMBL" id="EPB74892.1"/>
    </source>
</evidence>
<dbReference type="GO" id="GO:0015074">
    <property type="term" value="P:DNA integration"/>
    <property type="evidence" value="ECO:0007669"/>
    <property type="project" value="InterPro"/>
</dbReference>
<dbReference type="InterPro" id="IPR036397">
    <property type="entry name" value="RNaseH_sf"/>
</dbReference>
<dbReference type="InterPro" id="IPR040676">
    <property type="entry name" value="DUF5641"/>
</dbReference>
<dbReference type="GO" id="GO:0003676">
    <property type="term" value="F:nucleic acid binding"/>
    <property type="evidence" value="ECO:0007669"/>
    <property type="project" value="InterPro"/>
</dbReference>
<sequence>MAHLRTRYLIPSIYRTVGKFLRTCVVCKKVNGRAYRYPDMPSLPKERVTRSRPFQKVGLDYLGPLYYRDTGGIKSKVWICLITCMATRAVHFEVVNSNSTQDFLLAFRRFLARRGTPDLVYSDNATTFHAGEDALNKLFFEPRSWKRIQEFSTIHKITWKFITPVSPWKGGFYERLVALFKSAFSKAIGSQLLTLEQMHTVVVEIEAVINSRPITPYREKDPSFHVLRPCDFISPEVTLQLPPGAHTSDIGFDGHRLTEWYKDTTEVLNCFWNIWYSEYLSALAQRHQRRLRQSQYTLTHPSVNDVVIIGDDNMPRGQWRLGIVIKLLSNKKGVVRSAEVRTSRGKSLTRSITHLYPLEISAQNDYTPQPKSKKSLSPTRVQPPRKVKRTRSYSR</sequence>
<evidence type="ECO:0000256" key="1">
    <source>
        <dbReference type="SAM" id="MobiDB-lite"/>
    </source>
</evidence>